<evidence type="ECO:0000313" key="9">
    <source>
        <dbReference type="EMBL" id="QAT17957.1"/>
    </source>
</evidence>
<dbReference type="InterPro" id="IPR036388">
    <property type="entry name" value="WH-like_DNA-bd_sf"/>
</dbReference>
<sequence>MTMKKMSQNYRITKQRQKILELLTNTREHPTADQIYKKFKGKFPRLSLGTVYRNLRILKEQGQIWELDFGTGLSHFDAVVHSHYHFICKNCRKIYDIRIPSIKELDDRVRTLTGFRIYSHRLEFFGLCDACNARQIVR</sequence>
<dbReference type="GO" id="GO:0003700">
    <property type="term" value="F:DNA-binding transcription factor activity"/>
    <property type="evidence" value="ECO:0007669"/>
    <property type="project" value="InterPro"/>
</dbReference>
<dbReference type="InterPro" id="IPR043135">
    <property type="entry name" value="Fur_C"/>
</dbReference>
<evidence type="ECO:0000256" key="6">
    <source>
        <dbReference type="ARBA" id="ARBA00023163"/>
    </source>
</evidence>
<evidence type="ECO:0000256" key="7">
    <source>
        <dbReference type="PIRSR" id="PIRSR602481-1"/>
    </source>
</evidence>
<comment type="cofactor">
    <cofactor evidence="8">
        <name>Mn(2+)</name>
        <dbReference type="ChEBI" id="CHEBI:29035"/>
    </cofactor>
    <cofactor evidence="8">
        <name>Fe(2+)</name>
        <dbReference type="ChEBI" id="CHEBI:29033"/>
    </cofactor>
    <text evidence="8">Binds 1 Mn(2+) or Fe(2+) ion per subunit.</text>
</comment>
<dbReference type="InterPro" id="IPR036390">
    <property type="entry name" value="WH_DNA-bd_sf"/>
</dbReference>
<feature type="binding site" evidence="7">
    <location>
        <position position="88"/>
    </location>
    <ligand>
        <name>Zn(2+)</name>
        <dbReference type="ChEBI" id="CHEBI:29105"/>
    </ligand>
</feature>
<organism evidence="9 10">
    <name type="scientific">Velamenicoccus archaeovorus</name>
    <dbReference type="NCBI Taxonomy" id="1930593"/>
    <lineage>
        <taxon>Bacteria</taxon>
        <taxon>Pseudomonadati</taxon>
        <taxon>Candidatus Omnitrophota</taxon>
        <taxon>Candidatus Velamenicoccus</taxon>
    </lineage>
</organism>
<name>A0A410P6Y4_VELA1</name>
<keyword evidence="6" id="KW-0804">Transcription</keyword>
<gene>
    <name evidence="9" type="ORF">BU251_00520</name>
</gene>
<evidence type="ECO:0000256" key="1">
    <source>
        <dbReference type="ARBA" id="ARBA00007957"/>
    </source>
</evidence>
<keyword evidence="10" id="KW-1185">Reference proteome</keyword>
<keyword evidence="4" id="KW-0805">Transcription regulation</keyword>
<dbReference type="GO" id="GO:0045892">
    <property type="term" value="P:negative regulation of DNA-templated transcription"/>
    <property type="evidence" value="ECO:0007669"/>
    <property type="project" value="TreeGrafter"/>
</dbReference>
<evidence type="ECO:0000256" key="4">
    <source>
        <dbReference type="ARBA" id="ARBA00023015"/>
    </source>
</evidence>
<dbReference type="Gene3D" id="3.30.1490.190">
    <property type="match status" value="1"/>
</dbReference>
<dbReference type="EMBL" id="CP019384">
    <property type="protein sequence ID" value="QAT17957.1"/>
    <property type="molecule type" value="Genomic_DNA"/>
</dbReference>
<dbReference type="PANTHER" id="PTHR33202">
    <property type="entry name" value="ZINC UPTAKE REGULATION PROTEIN"/>
    <property type="match status" value="1"/>
</dbReference>
<keyword evidence="5" id="KW-0238">DNA-binding</keyword>
<protein>
    <recommendedName>
        <fullName evidence="11">Transcriptional repressor</fullName>
    </recommendedName>
</protein>
<dbReference type="CDD" id="cd07153">
    <property type="entry name" value="Fur_like"/>
    <property type="match status" value="1"/>
</dbReference>
<accession>A0A410P6Y4</accession>
<comment type="similarity">
    <text evidence="1">Belongs to the Fur family.</text>
</comment>
<comment type="cofactor">
    <cofactor evidence="7">
        <name>Zn(2+)</name>
        <dbReference type="ChEBI" id="CHEBI:29105"/>
    </cofactor>
    <text evidence="7">Binds 1 zinc ion per subunit.</text>
</comment>
<reference evidence="9 10" key="1">
    <citation type="submission" date="2017-01" db="EMBL/GenBank/DDBJ databases">
        <title>First insights into the biology of 'candidatus Vampirococcus archaeovorus'.</title>
        <authorList>
            <person name="Kizina J."/>
            <person name="Jordan S."/>
            <person name="Stueber K."/>
            <person name="Reinhardt R."/>
            <person name="Harder J."/>
        </authorList>
    </citation>
    <scope>NUCLEOTIDE SEQUENCE [LARGE SCALE GENOMIC DNA]</scope>
    <source>
        <strain evidence="9 10">LiM</strain>
    </source>
</reference>
<feature type="binding site" evidence="7">
    <location>
        <position position="128"/>
    </location>
    <ligand>
        <name>Zn(2+)</name>
        <dbReference type="ChEBI" id="CHEBI:29105"/>
    </ligand>
</feature>
<dbReference type="KEGG" id="vai:BU251_00520"/>
<keyword evidence="8" id="KW-0408">Iron</keyword>
<keyword evidence="7" id="KW-0479">Metal-binding</keyword>
<dbReference type="GO" id="GO:0000976">
    <property type="term" value="F:transcription cis-regulatory region binding"/>
    <property type="evidence" value="ECO:0007669"/>
    <property type="project" value="TreeGrafter"/>
</dbReference>
<feature type="binding site" evidence="7">
    <location>
        <position position="131"/>
    </location>
    <ligand>
        <name>Zn(2+)</name>
        <dbReference type="ChEBI" id="CHEBI:29105"/>
    </ligand>
</feature>
<dbReference type="Gene3D" id="1.10.10.10">
    <property type="entry name" value="Winged helix-like DNA-binding domain superfamily/Winged helix DNA-binding domain"/>
    <property type="match status" value="1"/>
</dbReference>
<dbReference type="GO" id="GO:0008270">
    <property type="term" value="F:zinc ion binding"/>
    <property type="evidence" value="ECO:0007669"/>
    <property type="project" value="TreeGrafter"/>
</dbReference>
<evidence type="ECO:0000256" key="2">
    <source>
        <dbReference type="ARBA" id="ARBA00022491"/>
    </source>
</evidence>
<evidence type="ECO:0000313" key="10">
    <source>
        <dbReference type="Proteomes" id="UP000287243"/>
    </source>
</evidence>
<feature type="binding site" evidence="7">
    <location>
        <position position="91"/>
    </location>
    <ligand>
        <name>Zn(2+)</name>
        <dbReference type="ChEBI" id="CHEBI:29105"/>
    </ligand>
</feature>
<dbReference type="PANTHER" id="PTHR33202:SF8">
    <property type="entry name" value="PEROXIDE-RESPONSIVE REPRESSOR PERR"/>
    <property type="match status" value="1"/>
</dbReference>
<proteinExistence type="inferred from homology"/>
<keyword evidence="2" id="KW-0678">Repressor</keyword>
<dbReference type="Proteomes" id="UP000287243">
    <property type="component" value="Chromosome"/>
</dbReference>
<feature type="binding site" evidence="8">
    <location>
        <position position="120"/>
    </location>
    <ligand>
        <name>Fe cation</name>
        <dbReference type="ChEBI" id="CHEBI:24875"/>
    </ligand>
</feature>
<dbReference type="SUPFAM" id="SSF46785">
    <property type="entry name" value="Winged helix' DNA-binding domain"/>
    <property type="match status" value="1"/>
</dbReference>
<dbReference type="AlphaFoldDB" id="A0A410P6Y4"/>
<keyword evidence="3 7" id="KW-0862">Zinc</keyword>
<dbReference type="GO" id="GO:1900376">
    <property type="term" value="P:regulation of secondary metabolite biosynthetic process"/>
    <property type="evidence" value="ECO:0007669"/>
    <property type="project" value="TreeGrafter"/>
</dbReference>
<evidence type="ECO:0008006" key="11">
    <source>
        <dbReference type="Google" id="ProtNLM"/>
    </source>
</evidence>
<evidence type="ECO:0000256" key="5">
    <source>
        <dbReference type="ARBA" id="ARBA00023125"/>
    </source>
</evidence>
<dbReference type="InterPro" id="IPR002481">
    <property type="entry name" value="FUR"/>
</dbReference>
<evidence type="ECO:0000256" key="8">
    <source>
        <dbReference type="PIRSR" id="PIRSR602481-2"/>
    </source>
</evidence>
<evidence type="ECO:0000256" key="3">
    <source>
        <dbReference type="ARBA" id="ARBA00022833"/>
    </source>
</evidence>
<dbReference type="Pfam" id="PF01475">
    <property type="entry name" value="FUR"/>
    <property type="match status" value="1"/>
</dbReference>